<protein>
    <submittedName>
        <fullName evidence="3">Transposase</fullName>
    </submittedName>
</protein>
<organism evidence="3">
    <name type="scientific">Onchocerca ochengi</name>
    <name type="common">Filarial nematode worm</name>
    <dbReference type="NCBI Taxonomy" id="42157"/>
    <lineage>
        <taxon>Eukaryota</taxon>
        <taxon>Metazoa</taxon>
        <taxon>Ecdysozoa</taxon>
        <taxon>Nematoda</taxon>
        <taxon>Chromadorea</taxon>
        <taxon>Rhabditida</taxon>
        <taxon>Spirurina</taxon>
        <taxon>Spiruromorpha</taxon>
        <taxon>Filarioidea</taxon>
        <taxon>Onchocercidae</taxon>
        <taxon>Onchocerca</taxon>
    </lineage>
</organism>
<reference evidence="3" key="1">
    <citation type="submission" date="2016-06" db="UniProtKB">
        <authorList>
            <consortium name="WormBaseParasite"/>
        </authorList>
    </citation>
    <scope>IDENTIFICATION</scope>
</reference>
<dbReference type="WBParaSite" id="nOo.2.0.1.t01717-RA">
    <property type="protein sequence ID" value="nOo.2.0.1.t01717-RA"/>
    <property type="gene ID" value="nOo.2.0.1.g01717"/>
</dbReference>
<name>A0A182E184_ONCOC</name>
<dbReference type="EMBL" id="UYRW01000232">
    <property type="protein sequence ID" value="VDK64761.1"/>
    <property type="molecule type" value="Genomic_DNA"/>
</dbReference>
<dbReference type="AlphaFoldDB" id="A0A182E184"/>
<gene>
    <name evidence="1" type="ORF">NOO_LOCUS1717</name>
</gene>
<accession>A0A182E184</accession>
<evidence type="ECO:0000313" key="1">
    <source>
        <dbReference type="EMBL" id="VDK64761.1"/>
    </source>
</evidence>
<evidence type="ECO:0000313" key="2">
    <source>
        <dbReference type="Proteomes" id="UP000271087"/>
    </source>
</evidence>
<reference evidence="1 2" key="2">
    <citation type="submission" date="2018-08" db="EMBL/GenBank/DDBJ databases">
        <authorList>
            <person name="Laetsch R D."/>
            <person name="Stevens L."/>
            <person name="Kumar S."/>
            <person name="Blaxter L. M."/>
        </authorList>
    </citation>
    <scope>NUCLEOTIDE SEQUENCE [LARGE SCALE GENOMIC DNA]</scope>
</reference>
<keyword evidence="2" id="KW-1185">Reference proteome</keyword>
<proteinExistence type="predicted"/>
<sequence>MPVAPVEDSGAEVVKMAVTIRELVLVRYLLQAVRNNQRMAHPLLRDAQARRFSVLIAATTFCCHPHSRPHENALL</sequence>
<dbReference type="Proteomes" id="UP000271087">
    <property type="component" value="Unassembled WGS sequence"/>
</dbReference>
<evidence type="ECO:0000313" key="3">
    <source>
        <dbReference type="WBParaSite" id="nOo.2.0.1.t01717-RA"/>
    </source>
</evidence>